<reference evidence="1" key="1">
    <citation type="submission" date="2022-12" db="EMBL/GenBank/DDBJ databases">
        <title>Genome Sequence of Lasiodiplodia mahajangana.</title>
        <authorList>
            <person name="Buettner E."/>
        </authorList>
    </citation>
    <scope>NUCLEOTIDE SEQUENCE</scope>
    <source>
        <strain evidence="1">VT137</strain>
    </source>
</reference>
<dbReference type="Proteomes" id="UP001153332">
    <property type="component" value="Unassembled WGS sequence"/>
</dbReference>
<gene>
    <name evidence="1" type="ORF">O1611_g6658</name>
</gene>
<sequence>MLPEDKCSTLLHVLTIGIIVLLLVYLEPELEPGNDHRHRAPNPADEARQYLNPADDYVIDTLYRERMGKPSAGFRYCLASSAEYGAEEVEEPPPKPATRSRSHLGNDGGEGDSSGGPVSKRGLKGSWPTLVIEAGVSESSSTLREDMRWWFLASNHNVKIVLLTKFDHQNQTIIIERWEEELQNRQGATRTR</sequence>
<dbReference type="EMBL" id="JAPUUL010001613">
    <property type="protein sequence ID" value="KAJ8126979.1"/>
    <property type="molecule type" value="Genomic_DNA"/>
</dbReference>
<name>A0ACC2JHN9_9PEZI</name>
<accession>A0ACC2JHN9</accession>
<keyword evidence="2" id="KW-1185">Reference proteome</keyword>
<evidence type="ECO:0000313" key="2">
    <source>
        <dbReference type="Proteomes" id="UP001153332"/>
    </source>
</evidence>
<comment type="caution">
    <text evidence="1">The sequence shown here is derived from an EMBL/GenBank/DDBJ whole genome shotgun (WGS) entry which is preliminary data.</text>
</comment>
<protein>
    <submittedName>
        <fullName evidence="1">Uncharacterized protein</fullName>
    </submittedName>
</protein>
<proteinExistence type="predicted"/>
<evidence type="ECO:0000313" key="1">
    <source>
        <dbReference type="EMBL" id="KAJ8126979.1"/>
    </source>
</evidence>
<organism evidence="1 2">
    <name type="scientific">Lasiodiplodia mahajangana</name>
    <dbReference type="NCBI Taxonomy" id="1108764"/>
    <lineage>
        <taxon>Eukaryota</taxon>
        <taxon>Fungi</taxon>
        <taxon>Dikarya</taxon>
        <taxon>Ascomycota</taxon>
        <taxon>Pezizomycotina</taxon>
        <taxon>Dothideomycetes</taxon>
        <taxon>Dothideomycetes incertae sedis</taxon>
        <taxon>Botryosphaeriales</taxon>
        <taxon>Botryosphaeriaceae</taxon>
        <taxon>Lasiodiplodia</taxon>
    </lineage>
</organism>